<feature type="region of interest" description="Disordered" evidence="1">
    <location>
        <begin position="1"/>
        <end position="39"/>
    </location>
</feature>
<name>A0A1T3NQQ4_9ACTN</name>
<dbReference type="Proteomes" id="UP000190037">
    <property type="component" value="Unassembled WGS sequence"/>
</dbReference>
<evidence type="ECO:0000313" key="3">
    <source>
        <dbReference type="Proteomes" id="UP000190037"/>
    </source>
</evidence>
<protein>
    <submittedName>
        <fullName evidence="2">Uncharacterized protein</fullName>
    </submittedName>
</protein>
<dbReference type="STRING" id="159449.B4N89_33855"/>
<feature type="compositionally biased region" description="Basic and acidic residues" evidence="1">
    <location>
        <begin position="30"/>
        <end position="39"/>
    </location>
</feature>
<organism evidence="2 3">
    <name type="scientific">Embleya scabrispora</name>
    <dbReference type="NCBI Taxonomy" id="159449"/>
    <lineage>
        <taxon>Bacteria</taxon>
        <taxon>Bacillati</taxon>
        <taxon>Actinomycetota</taxon>
        <taxon>Actinomycetes</taxon>
        <taxon>Kitasatosporales</taxon>
        <taxon>Streptomycetaceae</taxon>
        <taxon>Embleya</taxon>
    </lineage>
</organism>
<gene>
    <name evidence="2" type="ORF">B4N89_33855</name>
</gene>
<evidence type="ECO:0000313" key="2">
    <source>
        <dbReference type="EMBL" id="OPC79084.1"/>
    </source>
</evidence>
<sequence length="64" mass="7072">MGCAARTEGRGPDHEDETWYRTYDSGNRTGTDRVNADRGKFDNHVCVPTGDGVGVGVRLHKQHD</sequence>
<dbReference type="RefSeq" id="WP_078980292.1">
    <property type="nucleotide sequence ID" value="NZ_MWQN01000002.1"/>
</dbReference>
<dbReference type="OrthoDB" id="4326508at2"/>
<dbReference type="EMBL" id="MWQN01000002">
    <property type="protein sequence ID" value="OPC79084.1"/>
    <property type="molecule type" value="Genomic_DNA"/>
</dbReference>
<evidence type="ECO:0000256" key="1">
    <source>
        <dbReference type="SAM" id="MobiDB-lite"/>
    </source>
</evidence>
<feature type="compositionally biased region" description="Basic and acidic residues" evidence="1">
    <location>
        <begin position="7"/>
        <end position="19"/>
    </location>
</feature>
<reference evidence="2 3" key="1">
    <citation type="submission" date="2017-03" db="EMBL/GenBank/DDBJ databases">
        <title>Draft genome sequence of Streptomyces scabrisporus NF3, endophyte isolated from Amphipterygium adstringens.</title>
        <authorList>
            <person name="Vazquez M."/>
            <person name="Ceapa C.D."/>
            <person name="Rodriguez Luna D."/>
            <person name="Sanchez Esquivel S."/>
        </authorList>
    </citation>
    <scope>NUCLEOTIDE SEQUENCE [LARGE SCALE GENOMIC DNA]</scope>
    <source>
        <strain evidence="2 3">NF3</strain>
    </source>
</reference>
<proteinExistence type="predicted"/>
<comment type="caution">
    <text evidence="2">The sequence shown here is derived from an EMBL/GenBank/DDBJ whole genome shotgun (WGS) entry which is preliminary data.</text>
</comment>
<keyword evidence="3" id="KW-1185">Reference proteome</keyword>
<dbReference type="AlphaFoldDB" id="A0A1T3NQQ4"/>
<accession>A0A1T3NQQ4</accession>